<organism evidence="16 17">
    <name type="scientific">Cherax quadricarinatus</name>
    <name type="common">Australian red claw crayfish</name>
    <dbReference type="NCBI Taxonomy" id="27406"/>
    <lineage>
        <taxon>Eukaryota</taxon>
        <taxon>Metazoa</taxon>
        <taxon>Ecdysozoa</taxon>
        <taxon>Arthropoda</taxon>
        <taxon>Crustacea</taxon>
        <taxon>Multicrustacea</taxon>
        <taxon>Malacostraca</taxon>
        <taxon>Eumalacostraca</taxon>
        <taxon>Eucarida</taxon>
        <taxon>Decapoda</taxon>
        <taxon>Pleocyemata</taxon>
        <taxon>Astacidea</taxon>
        <taxon>Parastacoidea</taxon>
        <taxon>Parastacidae</taxon>
        <taxon>Cherax</taxon>
    </lineage>
</organism>
<dbReference type="Gene3D" id="3.40.30.10">
    <property type="entry name" value="Glutaredoxin"/>
    <property type="match status" value="2"/>
</dbReference>
<dbReference type="PROSITE" id="PS51324">
    <property type="entry name" value="ERV_ALR"/>
    <property type="match status" value="1"/>
</dbReference>
<keyword evidence="7" id="KW-1015">Disulfide bond</keyword>
<reference evidence="16 17" key="1">
    <citation type="journal article" date="2024" name="BMC Genomics">
        <title>Genome assembly of redclaw crayfish (Cherax quadricarinatus) provides insights into its immune adaptation and hypoxia tolerance.</title>
        <authorList>
            <person name="Liu Z."/>
            <person name="Zheng J."/>
            <person name="Li H."/>
            <person name="Fang K."/>
            <person name="Wang S."/>
            <person name="He J."/>
            <person name="Zhou D."/>
            <person name="Weng S."/>
            <person name="Chi M."/>
            <person name="Gu Z."/>
            <person name="He J."/>
            <person name="Li F."/>
            <person name="Wang M."/>
        </authorList>
    </citation>
    <scope>NUCLEOTIDE SEQUENCE [LARGE SCALE GENOMIC DNA]</scope>
    <source>
        <strain evidence="16">ZL_2023a</strain>
    </source>
</reference>
<feature type="domain" description="ERV/ALR sulfhydryl oxidase" evidence="14">
    <location>
        <begin position="429"/>
        <end position="535"/>
    </location>
</feature>
<keyword evidence="6 10" id="KW-0560">Oxidoreductase</keyword>
<dbReference type="PROSITE" id="PS51352">
    <property type="entry name" value="THIOREDOXIN_2"/>
    <property type="match status" value="1"/>
</dbReference>
<evidence type="ECO:0000256" key="8">
    <source>
        <dbReference type="ARBA" id="ARBA00023180"/>
    </source>
</evidence>
<gene>
    <name evidence="16" type="ORF">OTU49_005786</name>
</gene>
<proteinExistence type="inferred from homology"/>
<dbReference type="InterPro" id="IPR036774">
    <property type="entry name" value="ERV/ALR_sulphydryl_oxid_sf"/>
</dbReference>
<name>A0AAW0X5X7_CHEQU</name>
<dbReference type="GO" id="GO:0003756">
    <property type="term" value="F:protein disulfide isomerase activity"/>
    <property type="evidence" value="ECO:0007669"/>
    <property type="project" value="TreeGrafter"/>
</dbReference>
<comment type="cofactor">
    <cofactor evidence="1 10">
        <name>FAD</name>
        <dbReference type="ChEBI" id="CHEBI:57692"/>
    </cofactor>
</comment>
<sequence length="703" mass="79316">WRSAVVMMEAPVLLLLLLLLVSSCCLLTATASLYSSSDPLVLLHSSNYSREVHGVETAWVVEFYSSWCGHCINFAPTFKTFAQDLKDWEHTVKVGVLDCAVDENVPVCREHEVMGYPTIKLFAARASKGDVGTDMQRSSTVDDMGRSVIDFLVDKQKANNGSLSWVNLQPFRGAAADAWSEVRDYGIVEHVVVIVDTAKSYISWRTILDLGGYSTVAVRYKEVDILDATEFSSADLPTVIFVDKALKEEVVKGAPNTREGLKEMIAKKLGLNVGMLPYKTVYSGRRTDAAVKKEDTEGAGDGQPEEINSDKLNYEDDLPDTAFAGIERSDQVYMVDIENAVSYALGHEVIQHKFVRGEALKSLQDFLEVLVKYLPARPVVHKFLSKLHQYTVGQRNGIEGIKFAEVMKSLQGQDSILPTHQPWIGCLGSEPRYRGYPCGLWTTFHVLTVNSVLQDGSKVSFNAKTILRAIHGFVKHFFSCKYCSQHFQAMYAEDAESSVNVADDGILWLWRGHNKVNKRLHGDASEDPMHPKQQFPSEAACAACWHKGTLVEQEVLPYLKRIYSKGMLSFRGTQMISPPAKNKQARVMEELEKNREREERKESVKVNEKLHNMAEQQPLRPLSTWGFNSTDISLCVFLYGISTLIIMSVYCMVVIRRKLRRRRFLEAYKLPKRRDEVEQKSDEESVASVDDRLKVQEEVTLKL</sequence>
<dbReference type="PANTHER" id="PTHR22897">
    <property type="entry name" value="QUIESCIN Q6-RELATED SULFHYDRYL OXIDASE"/>
    <property type="match status" value="1"/>
</dbReference>
<dbReference type="GO" id="GO:0000139">
    <property type="term" value="C:Golgi membrane"/>
    <property type="evidence" value="ECO:0007669"/>
    <property type="project" value="TreeGrafter"/>
</dbReference>
<dbReference type="InterPro" id="IPR036249">
    <property type="entry name" value="Thioredoxin-like_sf"/>
</dbReference>
<dbReference type="InterPro" id="IPR040986">
    <property type="entry name" value="QSOX_FAD-bd_dom"/>
</dbReference>
<evidence type="ECO:0000256" key="7">
    <source>
        <dbReference type="ARBA" id="ARBA00023157"/>
    </source>
</evidence>
<feature type="domain" description="Thioredoxin" evidence="15">
    <location>
        <begin position="32"/>
        <end position="154"/>
    </location>
</feature>
<dbReference type="Gene3D" id="1.20.120.1960">
    <property type="entry name" value="QSOX sulfhydryl oxidase domain"/>
    <property type="match status" value="1"/>
</dbReference>
<keyword evidence="10" id="KW-0812">Transmembrane</keyword>
<keyword evidence="3 10" id="KW-0285">Flavoprotein</keyword>
<evidence type="ECO:0000256" key="3">
    <source>
        <dbReference type="ARBA" id="ARBA00022630"/>
    </source>
</evidence>
<dbReference type="EC" id="1.8.3.2" evidence="10"/>
<dbReference type="InterPro" id="IPR039798">
    <property type="entry name" value="Sulfhydryl_oxidase"/>
</dbReference>
<feature type="region of interest" description="Disordered" evidence="12">
    <location>
        <begin position="290"/>
        <end position="311"/>
    </location>
</feature>
<dbReference type="GO" id="GO:0006457">
    <property type="term" value="P:protein folding"/>
    <property type="evidence" value="ECO:0007669"/>
    <property type="project" value="TreeGrafter"/>
</dbReference>
<evidence type="ECO:0000256" key="1">
    <source>
        <dbReference type="ARBA" id="ARBA00001974"/>
    </source>
</evidence>
<evidence type="ECO:0000256" key="12">
    <source>
        <dbReference type="SAM" id="MobiDB-lite"/>
    </source>
</evidence>
<dbReference type="PANTHER" id="PTHR22897:SF8">
    <property type="entry name" value="SULFHYDRYL OXIDASE"/>
    <property type="match status" value="1"/>
</dbReference>
<evidence type="ECO:0000256" key="11">
    <source>
        <dbReference type="SAM" id="Coils"/>
    </source>
</evidence>
<feature type="coiled-coil region" evidence="11">
    <location>
        <begin position="581"/>
        <end position="608"/>
    </location>
</feature>
<keyword evidence="11" id="KW-0175">Coiled coil</keyword>
<dbReference type="AlphaFoldDB" id="A0AAW0X5X7"/>
<keyword evidence="4 13" id="KW-0732">Signal</keyword>
<feature type="signal peptide" evidence="13">
    <location>
        <begin position="1"/>
        <end position="23"/>
    </location>
</feature>
<feature type="transmembrane region" description="Helical" evidence="10">
    <location>
        <begin position="636"/>
        <end position="655"/>
    </location>
</feature>
<evidence type="ECO:0000259" key="15">
    <source>
        <dbReference type="PROSITE" id="PS51352"/>
    </source>
</evidence>
<comment type="caution">
    <text evidence="16">The sequence shown here is derived from an EMBL/GenBank/DDBJ whole genome shotgun (WGS) entry which is preliminary data.</text>
</comment>
<keyword evidence="17" id="KW-1185">Reference proteome</keyword>
<feature type="non-terminal residue" evidence="16">
    <location>
        <position position="1"/>
    </location>
</feature>
<dbReference type="EMBL" id="JARKIK010000049">
    <property type="protein sequence ID" value="KAK8735025.1"/>
    <property type="molecule type" value="Genomic_DNA"/>
</dbReference>
<dbReference type="Pfam" id="PF00085">
    <property type="entry name" value="Thioredoxin"/>
    <property type="match status" value="1"/>
</dbReference>
<dbReference type="SUPFAM" id="SSF69000">
    <property type="entry name" value="FAD-dependent thiol oxidase"/>
    <property type="match status" value="1"/>
</dbReference>
<dbReference type="InterPro" id="IPR042568">
    <property type="entry name" value="QSOX_FAD-bd_sf"/>
</dbReference>
<dbReference type="CDD" id="cd02992">
    <property type="entry name" value="PDI_a_QSOX"/>
    <property type="match status" value="1"/>
</dbReference>
<evidence type="ECO:0000256" key="6">
    <source>
        <dbReference type="ARBA" id="ARBA00023002"/>
    </source>
</evidence>
<dbReference type="Proteomes" id="UP001445076">
    <property type="component" value="Unassembled WGS sequence"/>
</dbReference>
<accession>A0AAW0X5X7</accession>
<comment type="catalytic activity">
    <reaction evidence="9 10">
        <text>2 R'C(R)SH + O2 = R'C(R)S-S(R)CR' + H2O2</text>
        <dbReference type="Rhea" id="RHEA:17357"/>
        <dbReference type="ChEBI" id="CHEBI:15379"/>
        <dbReference type="ChEBI" id="CHEBI:16240"/>
        <dbReference type="ChEBI" id="CHEBI:16520"/>
        <dbReference type="ChEBI" id="CHEBI:17412"/>
        <dbReference type="EC" id="1.8.3.2"/>
    </reaction>
</comment>
<dbReference type="InterPro" id="IPR017905">
    <property type="entry name" value="ERV/ALR_sulphydryl_oxidase"/>
</dbReference>
<keyword evidence="10" id="KW-0472">Membrane</keyword>
<feature type="chain" id="PRO_5043407541" description="Sulfhydryl oxidase" evidence="13">
    <location>
        <begin position="24"/>
        <end position="703"/>
    </location>
</feature>
<evidence type="ECO:0000313" key="16">
    <source>
        <dbReference type="EMBL" id="KAK8735025.1"/>
    </source>
</evidence>
<evidence type="ECO:0000256" key="9">
    <source>
        <dbReference type="ARBA" id="ARBA00048864"/>
    </source>
</evidence>
<keyword evidence="8" id="KW-0325">Glycoprotein</keyword>
<evidence type="ECO:0000256" key="13">
    <source>
        <dbReference type="SAM" id="SignalP"/>
    </source>
</evidence>
<evidence type="ECO:0000259" key="14">
    <source>
        <dbReference type="PROSITE" id="PS51324"/>
    </source>
</evidence>
<keyword evidence="10" id="KW-1133">Transmembrane helix</keyword>
<dbReference type="InterPro" id="IPR013766">
    <property type="entry name" value="Thioredoxin_domain"/>
</dbReference>
<keyword evidence="5 10" id="KW-0274">FAD</keyword>
<comment type="similarity">
    <text evidence="2">Belongs to the quiescin-sulfhydryl oxidase (QSOX) family.</text>
</comment>
<dbReference type="SUPFAM" id="SSF52833">
    <property type="entry name" value="Thioredoxin-like"/>
    <property type="match status" value="1"/>
</dbReference>
<evidence type="ECO:0000256" key="10">
    <source>
        <dbReference type="RuleBase" id="RU371123"/>
    </source>
</evidence>
<dbReference type="Gene3D" id="1.20.120.310">
    <property type="entry name" value="ERV/ALR sulfhydryl oxidase domain"/>
    <property type="match status" value="1"/>
</dbReference>
<evidence type="ECO:0000256" key="2">
    <source>
        <dbReference type="ARBA" id="ARBA00006041"/>
    </source>
</evidence>
<evidence type="ECO:0000256" key="4">
    <source>
        <dbReference type="ARBA" id="ARBA00022729"/>
    </source>
</evidence>
<evidence type="ECO:0000313" key="17">
    <source>
        <dbReference type="Proteomes" id="UP001445076"/>
    </source>
</evidence>
<dbReference type="Pfam" id="PF04777">
    <property type="entry name" value="Evr1_Alr"/>
    <property type="match status" value="1"/>
</dbReference>
<dbReference type="Pfam" id="PF18371">
    <property type="entry name" value="FAD_SOX"/>
    <property type="match status" value="1"/>
</dbReference>
<dbReference type="FunFam" id="3.40.30.10:FF:000073">
    <property type="entry name" value="Sulfhydryl oxidase"/>
    <property type="match status" value="1"/>
</dbReference>
<protein>
    <recommendedName>
        <fullName evidence="10">Sulfhydryl oxidase</fullName>
        <ecNumber evidence="10">1.8.3.2</ecNumber>
    </recommendedName>
</protein>
<dbReference type="GO" id="GO:0005615">
    <property type="term" value="C:extracellular space"/>
    <property type="evidence" value="ECO:0007669"/>
    <property type="project" value="TreeGrafter"/>
</dbReference>
<dbReference type="GO" id="GO:0016971">
    <property type="term" value="F:flavin-dependent sulfhydryl oxidase activity"/>
    <property type="evidence" value="ECO:0007669"/>
    <property type="project" value="InterPro"/>
</dbReference>
<evidence type="ECO:0000256" key="5">
    <source>
        <dbReference type="ARBA" id="ARBA00022827"/>
    </source>
</evidence>